<evidence type="ECO:0000256" key="6">
    <source>
        <dbReference type="SAM" id="MobiDB-lite"/>
    </source>
</evidence>
<keyword evidence="3 7" id="KW-1133">Transmembrane helix</keyword>
<accession>A0ABR4H1V9</accession>
<evidence type="ECO:0000256" key="2">
    <source>
        <dbReference type="ARBA" id="ARBA00022692"/>
    </source>
</evidence>
<evidence type="ECO:0000256" key="3">
    <source>
        <dbReference type="ARBA" id="ARBA00022989"/>
    </source>
</evidence>
<evidence type="ECO:0000259" key="8">
    <source>
        <dbReference type="Pfam" id="PF20684"/>
    </source>
</evidence>
<comment type="caution">
    <text evidence="9">The sequence shown here is derived from an EMBL/GenBank/DDBJ whole genome shotgun (WGS) entry which is preliminary data.</text>
</comment>
<evidence type="ECO:0000256" key="7">
    <source>
        <dbReference type="SAM" id="Phobius"/>
    </source>
</evidence>
<evidence type="ECO:0000256" key="1">
    <source>
        <dbReference type="ARBA" id="ARBA00004141"/>
    </source>
</evidence>
<feature type="transmembrane region" description="Helical" evidence="7">
    <location>
        <begin position="120"/>
        <end position="148"/>
    </location>
</feature>
<protein>
    <recommendedName>
        <fullName evidence="8">Rhodopsin domain-containing protein</fullName>
    </recommendedName>
</protein>
<feature type="transmembrane region" description="Helical" evidence="7">
    <location>
        <begin position="49"/>
        <end position="71"/>
    </location>
</feature>
<dbReference type="PANTHER" id="PTHR33048">
    <property type="entry name" value="PTH11-LIKE INTEGRAL MEMBRANE PROTEIN (AFU_ORTHOLOGUE AFUA_5G11245)"/>
    <property type="match status" value="1"/>
</dbReference>
<keyword evidence="2 7" id="KW-0812">Transmembrane</keyword>
<dbReference type="EMBL" id="JBFXLT010000089">
    <property type="protein sequence ID" value="KAL2809448.1"/>
    <property type="molecule type" value="Genomic_DNA"/>
</dbReference>
<dbReference type="InterPro" id="IPR052337">
    <property type="entry name" value="SAT4-like"/>
</dbReference>
<proteinExistence type="inferred from homology"/>
<keyword evidence="10" id="KW-1185">Reference proteome</keyword>
<comment type="similarity">
    <text evidence="5">Belongs to the SAT4 family.</text>
</comment>
<keyword evidence="4 7" id="KW-0472">Membrane</keyword>
<dbReference type="Pfam" id="PF20684">
    <property type="entry name" value="Fung_rhodopsin"/>
    <property type="match status" value="1"/>
</dbReference>
<dbReference type="InterPro" id="IPR049326">
    <property type="entry name" value="Rhodopsin_dom_fungi"/>
</dbReference>
<feature type="region of interest" description="Disordered" evidence="6">
    <location>
        <begin position="202"/>
        <end position="225"/>
    </location>
</feature>
<reference evidence="9 10" key="1">
    <citation type="submission" date="2024-07" db="EMBL/GenBank/DDBJ databases">
        <title>Section-level genome sequencing and comparative genomics of Aspergillus sections Usti and Cavernicolus.</title>
        <authorList>
            <consortium name="Lawrence Berkeley National Laboratory"/>
            <person name="Nybo J.L."/>
            <person name="Vesth T.C."/>
            <person name="Theobald S."/>
            <person name="Frisvad J.C."/>
            <person name="Larsen T.O."/>
            <person name="Kjaerboelling I."/>
            <person name="Rothschild-Mancinelli K."/>
            <person name="Lyhne E.K."/>
            <person name="Kogle M.E."/>
            <person name="Barry K."/>
            <person name="Clum A."/>
            <person name="Na H."/>
            <person name="Ledsgaard L."/>
            <person name="Lin J."/>
            <person name="Lipzen A."/>
            <person name="Kuo A."/>
            <person name="Riley R."/>
            <person name="Mondo S."/>
            <person name="Labutti K."/>
            <person name="Haridas S."/>
            <person name="Pangalinan J."/>
            <person name="Salamov A.A."/>
            <person name="Simmons B.A."/>
            <person name="Magnuson J.K."/>
            <person name="Chen J."/>
            <person name="Drula E."/>
            <person name="Henrissat B."/>
            <person name="Wiebenga A."/>
            <person name="Lubbers R.J."/>
            <person name="Gomes A.C."/>
            <person name="Makela M.R."/>
            <person name="Stajich J."/>
            <person name="Grigoriev I.V."/>
            <person name="Mortensen U.H."/>
            <person name="De Vries R.P."/>
            <person name="Baker S.E."/>
            <person name="Andersen M.R."/>
        </authorList>
    </citation>
    <scope>NUCLEOTIDE SEQUENCE [LARGE SCALE GENOMIC DNA]</scope>
    <source>
        <strain evidence="9 10">CBS 588.65</strain>
    </source>
</reference>
<dbReference type="PANTHER" id="PTHR33048:SF164">
    <property type="entry name" value="INTEGRAL MEMBRANE PROTEIN-RELATED"/>
    <property type="match status" value="1"/>
</dbReference>
<evidence type="ECO:0000313" key="10">
    <source>
        <dbReference type="Proteomes" id="UP001610334"/>
    </source>
</evidence>
<feature type="domain" description="Rhodopsin" evidence="8">
    <location>
        <begin position="2"/>
        <end position="145"/>
    </location>
</feature>
<feature type="compositionally biased region" description="Low complexity" evidence="6">
    <location>
        <begin position="202"/>
        <end position="221"/>
    </location>
</feature>
<evidence type="ECO:0000256" key="5">
    <source>
        <dbReference type="ARBA" id="ARBA00038359"/>
    </source>
</evidence>
<sequence length="253" mass="27701">MYVGLALITAINAVCVYMIYGQCTPTAKLWDSSIRGECWDPRIQRDYAFFQGSASAFADLALAVYPLFTIWRLQTALRLKMSFGILLSLGAVAMVAAIIKTLNLGCLSSRSDYSWDTVDLIIWIAVEQYLIIIAACIPTLAPLVNIAICQHCSRGRGNTSSNQNPTGDRRGAGTKNLFSRITRAQAEEAMYPLAWARSETISGEPGRSASDSSSDAGSEDPVAVARNGRGILLTTEICVRSEYREDRNQLGWE</sequence>
<comment type="subcellular location">
    <subcellularLocation>
        <location evidence="1">Membrane</location>
        <topology evidence="1">Multi-pass membrane protein</topology>
    </subcellularLocation>
</comment>
<feature type="transmembrane region" description="Helical" evidence="7">
    <location>
        <begin position="83"/>
        <end position="100"/>
    </location>
</feature>
<evidence type="ECO:0000256" key="4">
    <source>
        <dbReference type="ARBA" id="ARBA00023136"/>
    </source>
</evidence>
<evidence type="ECO:0000313" key="9">
    <source>
        <dbReference type="EMBL" id="KAL2809448.1"/>
    </source>
</evidence>
<organism evidence="9 10">
    <name type="scientific">Aspergillus granulosus</name>
    <dbReference type="NCBI Taxonomy" id="176169"/>
    <lineage>
        <taxon>Eukaryota</taxon>
        <taxon>Fungi</taxon>
        <taxon>Dikarya</taxon>
        <taxon>Ascomycota</taxon>
        <taxon>Pezizomycotina</taxon>
        <taxon>Eurotiomycetes</taxon>
        <taxon>Eurotiomycetidae</taxon>
        <taxon>Eurotiales</taxon>
        <taxon>Aspergillaceae</taxon>
        <taxon>Aspergillus</taxon>
        <taxon>Aspergillus subgen. Nidulantes</taxon>
    </lineage>
</organism>
<name>A0ABR4H1V9_9EURO</name>
<dbReference type="Proteomes" id="UP001610334">
    <property type="component" value="Unassembled WGS sequence"/>
</dbReference>
<gene>
    <name evidence="9" type="ORF">BJX63DRAFT_405870</name>
</gene>